<evidence type="ECO:0000256" key="1">
    <source>
        <dbReference type="ARBA" id="ARBA00004651"/>
    </source>
</evidence>
<dbReference type="EMBL" id="MBDS01000019">
    <property type="protein sequence ID" value="OPB84629.1"/>
    <property type="molecule type" value="Genomic_DNA"/>
</dbReference>
<dbReference type="GO" id="GO:0009055">
    <property type="term" value="F:electron transfer activity"/>
    <property type="evidence" value="ECO:0007669"/>
    <property type="project" value="InterPro"/>
</dbReference>
<evidence type="ECO:0000256" key="12">
    <source>
        <dbReference type="SAM" id="Phobius"/>
    </source>
</evidence>
<dbReference type="RefSeq" id="WP_078404201.1">
    <property type="nucleotide sequence ID" value="NZ_CP016377.1"/>
</dbReference>
<evidence type="ECO:0000256" key="8">
    <source>
        <dbReference type="ARBA" id="ARBA00022982"/>
    </source>
</evidence>
<comment type="caution">
    <text evidence="14">The sequence shown here is derived from an EMBL/GenBank/DDBJ whole genome shotgun (WGS) entry which is preliminary data.</text>
</comment>
<keyword evidence="3" id="KW-0813">Transport</keyword>
<name>A0AAJ3TP30_9FLAO</name>
<dbReference type="Gene3D" id="1.20.950.20">
    <property type="entry name" value="Transmembrane di-heme cytochromes, Chain C"/>
    <property type="match status" value="1"/>
</dbReference>
<feature type="transmembrane region" description="Helical" evidence="12">
    <location>
        <begin position="156"/>
        <end position="174"/>
    </location>
</feature>
<reference evidence="15 16" key="2">
    <citation type="submission" date="2016-07" db="EMBL/GenBank/DDBJ databases">
        <title>Revisiting the Taxonomy of the Elizabethkingia Genus based on Whole-Genome Sequencing, Optical Mapping, and MALDI-TOF.</title>
        <authorList>
            <person name="Nicholson A.C."/>
        </authorList>
    </citation>
    <scope>NUCLEOTIDE SEQUENCE [LARGE SCALE GENOMIC DNA]</scope>
    <source>
        <strain evidence="15 16">C1558</strain>
    </source>
</reference>
<proteinExistence type="inferred from homology"/>
<keyword evidence="16" id="KW-1185">Reference proteome</keyword>
<dbReference type="EMBL" id="MAIC01000013">
    <property type="protein sequence ID" value="OPB75962.1"/>
    <property type="molecule type" value="Genomic_DNA"/>
</dbReference>
<dbReference type="PROSITE" id="PS00882">
    <property type="entry name" value="NI_HGENASE_CYTB_1"/>
    <property type="match status" value="1"/>
</dbReference>
<dbReference type="GO" id="GO:0022904">
    <property type="term" value="P:respiratory electron transport chain"/>
    <property type="evidence" value="ECO:0007669"/>
    <property type="project" value="InterPro"/>
</dbReference>
<keyword evidence="11 12" id="KW-0472">Membrane</keyword>
<feature type="transmembrane region" description="Helical" evidence="12">
    <location>
        <begin position="12"/>
        <end position="33"/>
    </location>
</feature>
<dbReference type="Proteomes" id="UP000190016">
    <property type="component" value="Unassembled WGS sequence"/>
</dbReference>
<feature type="transmembrane region" description="Helical" evidence="12">
    <location>
        <begin position="78"/>
        <end position="95"/>
    </location>
</feature>
<keyword evidence="5" id="KW-0349">Heme</keyword>
<evidence type="ECO:0000256" key="4">
    <source>
        <dbReference type="ARBA" id="ARBA00022475"/>
    </source>
</evidence>
<gene>
    <name evidence="14" type="ORF">BAY32_04135</name>
    <name evidence="15" type="ORF">BB021_14815</name>
</gene>
<organism evidence="14 17">
    <name type="scientific">Elizabethkingia ursingii</name>
    <dbReference type="NCBI Taxonomy" id="1756150"/>
    <lineage>
        <taxon>Bacteria</taxon>
        <taxon>Pseudomonadati</taxon>
        <taxon>Bacteroidota</taxon>
        <taxon>Flavobacteriia</taxon>
        <taxon>Flavobacteriales</taxon>
        <taxon>Weeksellaceae</taxon>
        <taxon>Elizabethkingia</taxon>
    </lineage>
</organism>
<reference evidence="14 17" key="1">
    <citation type="submission" date="2016-06" db="EMBL/GenBank/DDBJ databases">
        <authorList>
            <person name="Nicholson A.C."/>
        </authorList>
    </citation>
    <scope>NUCLEOTIDE SEQUENCE [LARGE SCALE GENOMIC DNA]</scope>
    <source>
        <strain evidence="14 17">G4123</strain>
    </source>
</reference>
<evidence type="ECO:0000256" key="6">
    <source>
        <dbReference type="ARBA" id="ARBA00022692"/>
    </source>
</evidence>
<protein>
    <submittedName>
        <fullName evidence="14">Cytochrome B</fullName>
    </submittedName>
</protein>
<evidence type="ECO:0000313" key="14">
    <source>
        <dbReference type="EMBL" id="OPB75962.1"/>
    </source>
</evidence>
<feature type="domain" description="Cytochrome b561 bacterial/Ni-hydrogenase" evidence="13">
    <location>
        <begin position="9"/>
        <end position="187"/>
    </location>
</feature>
<dbReference type="PRINTS" id="PR00161">
    <property type="entry name" value="NIHGNASECYTB"/>
</dbReference>
<keyword evidence="6 12" id="KW-0812">Transmembrane</keyword>
<dbReference type="Proteomes" id="UP000190816">
    <property type="component" value="Unassembled WGS sequence"/>
</dbReference>
<sequence>MKIENSKQFTVIHRILHWMIALCMTILFITGFLRMKWMGKRTVIGAIEQNIPNTITQEQKLSIAKAILSPMWHWHQRAAYAMLILFAIRIIYMIIKGIRFPNPFKKGINIKECLQGSVYLVFYIFIAIFIITGFYLKWGDGALKEYMETIHKWAVYVFPVFIVLHLMGITISELSNKKGITSRMFGG</sequence>
<dbReference type="GO" id="GO:0020037">
    <property type="term" value="F:heme binding"/>
    <property type="evidence" value="ECO:0007669"/>
    <property type="project" value="TreeGrafter"/>
</dbReference>
<keyword evidence="4" id="KW-1003">Cell membrane</keyword>
<evidence type="ECO:0000256" key="11">
    <source>
        <dbReference type="ARBA" id="ARBA00023136"/>
    </source>
</evidence>
<feature type="transmembrane region" description="Helical" evidence="12">
    <location>
        <begin position="116"/>
        <end position="136"/>
    </location>
</feature>
<comment type="similarity">
    <text evidence="2">Belongs to the HupC/HyaC/HydC family.</text>
</comment>
<evidence type="ECO:0000256" key="9">
    <source>
        <dbReference type="ARBA" id="ARBA00022989"/>
    </source>
</evidence>
<evidence type="ECO:0000256" key="10">
    <source>
        <dbReference type="ARBA" id="ARBA00023004"/>
    </source>
</evidence>
<dbReference type="PANTHER" id="PTHR30485:SF0">
    <property type="entry name" value="NI_FE-HYDROGENASE 1 B-TYPE CYTOCHROME SUBUNIT-RELATED"/>
    <property type="match status" value="1"/>
</dbReference>
<dbReference type="InterPro" id="IPR016174">
    <property type="entry name" value="Di-haem_cyt_TM"/>
</dbReference>
<comment type="subcellular location">
    <subcellularLocation>
        <location evidence="1">Cell membrane</location>
        <topology evidence="1">Multi-pass membrane protein</topology>
    </subcellularLocation>
</comment>
<evidence type="ECO:0000313" key="15">
    <source>
        <dbReference type="EMBL" id="OPB84629.1"/>
    </source>
</evidence>
<dbReference type="Pfam" id="PF01292">
    <property type="entry name" value="Ni_hydr_CYTB"/>
    <property type="match status" value="1"/>
</dbReference>
<dbReference type="KEGG" id="ego:BBD34_14765"/>
<keyword evidence="7" id="KW-0479">Metal-binding</keyword>
<keyword evidence="10" id="KW-0408">Iron</keyword>
<dbReference type="PANTHER" id="PTHR30485">
    <property type="entry name" value="NI/FE-HYDROGENASE 1 B-TYPE CYTOCHROME SUBUNIT"/>
    <property type="match status" value="1"/>
</dbReference>
<evidence type="ECO:0000256" key="2">
    <source>
        <dbReference type="ARBA" id="ARBA00008622"/>
    </source>
</evidence>
<keyword evidence="8" id="KW-0249">Electron transport</keyword>
<keyword evidence="9 12" id="KW-1133">Transmembrane helix</keyword>
<dbReference type="InterPro" id="IPR011577">
    <property type="entry name" value="Cyt_b561_bac/Ni-Hgenase"/>
</dbReference>
<dbReference type="AlphaFoldDB" id="A0AAJ3TP30"/>
<dbReference type="GO" id="GO:0005886">
    <property type="term" value="C:plasma membrane"/>
    <property type="evidence" value="ECO:0007669"/>
    <property type="project" value="UniProtKB-SubCell"/>
</dbReference>
<evidence type="ECO:0000313" key="17">
    <source>
        <dbReference type="Proteomes" id="UP000190816"/>
    </source>
</evidence>
<evidence type="ECO:0000313" key="16">
    <source>
        <dbReference type="Proteomes" id="UP000190016"/>
    </source>
</evidence>
<dbReference type="InterPro" id="IPR000516">
    <property type="entry name" value="Ni-dep_Hydgase_cyt-B"/>
</dbReference>
<evidence type="ECO:0000256" key="7">
    <source>
        <dbReference type="ARBA" id="ARBA00022723"/>
    </source>
</evidence>
<dbReference type="GO" id="GO:0005506">
    <property type="term" value="F:iron ion binding"/>
    <property type="evidence" value="ECO:0007669"/>
    <property type="project" value="InterPro"/>
</dbReference>
<accession>A0AAJ3TP30</accession>
<evidence type="ECO:0000256" key="3">
    <source>
        <dbReference type="ARBA" id="ARBA00022448"/>
    </source>
</evidence>
<dbReference type="InterPro" id="IPR051542">
    <property type="entry name" value="Hydrogenase_cytochrome"/>
</dbReference>
<evidence type="ECO:0000259" key="13">
    <source>
        <dbReference type="Pfam" id="PF01292"/>
    </source>
</evidence>
<evidence type="ECO:0000256" key="5">
    <source>
        <dbReference type="ARBA" id="ARBA00022617"/>
    </source>
</evidence>
<dbReference type="SUPFAM" id="SSF81342">
    <property type="entry name" value="Transmembrane di-heme cytochromes"/>
    <property type="match status" value="1"/>
</dbReference>